<feature type="compositionally biased region" description="Basic and acidic residues" evidence="9">
    <location>
        <begin position="1"/>
        <end position="15"/>
    </location>
</feature>
<dbReference type="InterPro" id="IPR033690">
    <property type="entry name" value="Adenylat_kinase_CS"/>
</dbReference>
<dbReference type="EMBL" id="VCGU01000458">
    <property type="protein sequence ID" value="TRY64363.1"/>
    <property type="molecule type" value="Genomic_DNA"/>
</dbReference>
<dbReference type="PROSITE" id="PS00113">
    <property type="entry name" value="ADENYLATE_KINASE"/>
    <property type="match status" value="1"/>
</dbReference>
<keyword evidence="4 8" id="KW-0808">Transferase</keyword>
<dbReference type="EC" id="2.7.4.3" evidence="2"/>
<feature type="region of interest" description="Disordered" evidence="9">
    <location>
        <begin position="1"/>
        <end position="31"/>
    </location>
</feature>
<evidence type="ECO:0000256" key="8">
    <source>
        <dbReference type="RuleBase" id="RU003330"/>
    </source>
</evidence>
<evidence type="ECO:0000256" key="4">
    <source>
        <dbReference type="ARBA" id="ARBA00022679"/>
    </source>
</evidence>
<evidence type="ECO:0000256" key="5">
    <source>
        <dbReference type="ARBA" id="ARBA00022741"/>
    </source>
</evidence>
<keyword evidence="5" id="KW-0547">Nucleotide-binding</keyword>
<dbReference type="Pfam" id="PF00406">
    <property type="entry name" value="ADK"/>
    <property type="match status" value="1"/>
</dbReference>
<dbReference type="CDD" id="cd01428">
    <property type="entry name" value="ADK"/>
    <property type="match status" value="1"/>
</dbReference>
<evidence type="ECO:0000313" key="10">
    <source>
        <dbReference type="EMBL" id="TRY64363.1"/>
    </source>
</evidence>
<dbReference type="HAMAP" id="MF_00235">
    <property type="entry name" value="Adenylate_kinase_Adk"/>
    <property type="match status" value="1"/>
</dbReference>
<sequence length="251" mass="27629">MEHLVRSTVGKEENNGVHFGPGTMSAVENPGTGACESQMGVRMLVRMGRRSCFGEQEHRQTPLKEAKLPVIWVLGGPGSGKGTQCERIVAKYGYTHLSSGDLLRAEVQGGSDRGKQLSAIMEKGELVPKFVVLDLLAEGMLSKLNESKGFLIDGYPREVAQGQDFEAEILPCTRILYFDVSDGCMTERLLNRGKSSGRVDDNEETIKKRLNTFHEHSKPVIEAYKEKCVCIPAERNPDDIFADVSKALDAL</sequence>
<dbReference type="PANTHER" id="PTHR23359">
    <property type="entry name" value="NUCLEOTIDE KINASE"/>
    <property type="match status" value="1"/>
</dbReference>
<name>A0A553NFX9_TIGCA</name>
<dbReference type="STRING" id="6832.A0A553NFX9"/>
<dbReference type="InterPro" id="IPR027417">
    <property type="entry name" value="P-loop_NTPase"/>
</dbReference>
<evidence type="ECO:0000256" key="6">
    <source>
        <dbReference type="ARBA" id="ARBA00022777"/>
    </source>
</evidence>
<evidence type="ECO:0000256" key="9">
    <source>
        <dbReference type="SAM" id="MobiDB-lite"/>
    </source>
</evidence>
<comment type="caution">
    <text evidence="10">The sequence shown here is derived from an EMBL/GenBank/DDBJ whole genome shotgun (WGS) entry which is preliminary data.</text>
</comment>
<dbReference type="FunFam" id="3.40.50.300:FF:000315">
    <property type="entry name" value="Adenylate kinase 1"/>
    <property type="match status" value="1"/>
</dbReference>
<evidence type="ECO:0000256" key="1">
    <source>
        <dbReference type="ARBA" id="ARBA00004496"/>
    </source>
</evidence>
<dbReference type="GO" id="GO:0005737">
    <property type="term" value="C:cytoplasm"/>
    <property type="evidence" value="ECO:0007669"/>
    <property type="project" value="UniProtKB-SubCell"/>
</dbReference>
<protein>
    <recommendedName>
        <fullName evidence="2">adenylate kinase</fullName>
        <ecNumber evidence="2">2.7.4.3</ecNumber>
    </recommendedName>
</protein>
<dbReference type="GO" id="GO:0005524">
    <property type="term" value="F:ATP binding"/>
    <property type="evidence" value="ECO:0007669"/>
    <property type="project" value="UniProtKB-KW"/>
</dbReference>
<evidence type="ECO:0000256" key="2">
    <source>
        <dbReference type="ARBA" id="ARBA00012955"/>
    </source>
</evidence>
<dbReference type="SUPFAM" id="SSF52540">
    <property type="entry name" value="P-loop containing nucleoside triphosphate hydrolases"/>
    <property type="match status" value="1"/>
</dbReference>
<dbReference type="Proteomes" id="UP000318571">
    <property type="component" value="Chromosome 10"/>
</dbReference>
<reference evidence="10 11" key="1">
    <citation type="journal article" date="2018" name="Nat. Ecol. Evol.">
        <title>Genomic signatures of mitonuclear coevolution across populations of Tigriopus californicus.</title>
        <authorList>
            <person name="Barreto F.S."/>
            <person name="Watson E.T."/>
            <person name="Lima T.G."/>
            <person name="Willett C.S."/>
            <person name="Edmands S."/>
            <person name="Li W."/>
            <person name="Burton R.S."/>
        </authorList>
    </citation>
    <scope>NUCLEOTIDE SEQUENCE [LARGE SCALE GENOMIC DNA]</scope>
    <source>
        <strain evidence="10 11">San Diego</strain>
    </source>
</reference>
<evidence type="ECO:0000256" key="7">
    <source>
        <dbReference type="ARBA" id="ARBA00022840"/>
    </source>
</evidence>
<dbReference type="AlphaFoldDB" id="A0A553NFX9"/>
<keyword evidence="11" id="KW-1185">Reference proteome</keyword>
<dbReference type="Gene3D" id="3.40.50.300">
    <property type="entry name" value="P-loop containing nucleotide triphosphate hydrolases"/>
    <property type="match status" value="1"/>
</dbReference>
<dbReference type="GO" id="GO:0004017">
    <property type="term" value="F:AMP kinase activity"/>
    <property type="evidence" value="ECO:0007669"/>
    <property type="project" value="UniProtKB-EC"/>
</dbReference>
<comment type="subcellular location">
    <subcellularLocation>
        <location evidence="1">Cytoplasm</location>
    </subcellularLocation>
</comment>
<keyword evidence="3" id="KW-0963">Cytoplasm</keyword>
<accession>A0A553NFX9</accession>
<keyword evidence="6 8" id="KW-0418">Kinase</keyword>
<evidence type="ECO:0000313" key="11">
    <source>
        <dbReference type="Proteomes" id="UP000318571"/>
    </source>
</evidence>
<dbReference type="OMA" id="GTQCDRM"/>
<organism evidence="10 11">
    <name type="scientific">Tigriopus californicus</name>
    <name type="common">Marine copepod</name>
    <dbReference type="NCBI Taxonomy" id="6832"/>
    <lineage>
        <taxon>Eukaryota</taxon>
        <taxon>Metazoa</taxon>
        <taxon>Ecdysozoa</taxon>
        <taxon>Arthropoda</taxon>
        <taxon>Crustacea</taxon>
        <taxon>Multicrustacea</taxon>
        <taxon>Hexanauplia</taxon>
        <taxon>Copepoda</taxon>
        <taxon>Harpacticoida</taxon>
        <taxon>Harpacticidae</taxon>
        <taxon>Tigriopus</taxon>
    </lineage>
</organism>
<proteinExistence type="inferred from homology"/>
<keyword evidence="7" id="KW-0067">ATP-binding</keyword>
<dbReference type="PRINTS" id="PR00094">
    <property type="entry name" value="ADENYLTKNASE"/>
</dbReference>
<gene>
    <name evidence="10" type="ORF">TCAL_11727</name>
</gene>
<dbReference type="InterPro" id="IPR000850">
    <property type="entry name" value="Adenylat/UMP-CMP_kin"/>
</dbReference>
<evidence type="ECO:0000256" key="3">
    <source>
        <dbReference type="ARBA" id="ARBA00022490"/>
    </source>
</evidence>
<comment type="similarity">
    <text evidence="8">Belongs to the adenylate kinase family.</text>
</comment>